<dbReference type="InterPro" id="IPR008613">
    <property type="entry name" value="Excalibur_Ca-bd_domain"/>
</dbReference>
<accession>A0A0U3HW20</accession>
<dbReference type="KEGG" id="kfv:AS188_04350"/>
<organism evidence="3 5">
    <name type="scientific">Kocuria flava</name>
    <dbReference type="NCBI Taxonomy" id="446860"/>
    <lineage>
        <taxon>Bacteria</taxon>
        <taxon>Bacillati</taxon>
        <taxon>Actinomycetota</taxon>
        <taxon>Actinomycetes</taxon>
        <taxon>Micrococcales</taxon>
        <taxon>Micrococcaceae</taxon>
        <taxon>Kocuria</taxon>
    </lineage>
</organism>
<evidence type="ECO:0000313" key="5">
    <source>
        <dbReference type="Proteomes" id="UP000057181"/>
    </source>
</evidence>
<proteinExistence type="predicted"/>
<evidence type="ECO:0000313" key="3">
    <source>
        <dbReference type="EMBL" id="ALU39111.1"/>
    </source>
</evidence>
<sequence length="167" mass="16654">MALVAGAGLTGLTATPASAAYAFGDCAEAAGYGVHNIPVGAPGHGPQLVDEDGDGIVCEDDFWPYDPTRVPIEVVPGQFEHHIYDRVPGAGPTLPAPGAQQDHVVDEVPGSWDVPADGYSQMDRVPVGGADTGVAAGDGPGPAPLVLGGLVLAGAGAAAAATRRRRA</sequence>
<feature type="signal peptide" evidence="1">
    <location>
        <begin position="1"/>
        <end position="19"/>
    </location>
</feature>
<evidence type="ECO:0000259" key="2">
    <source>
        <dbReference type="Pfam" id="PF05901"/>
    </source>
</evidence>
<evidence type="ECO:0000313" key="6">
    <source>
        <dbReference type="Proteomes" id="UP000321155"/>
    </source>
</evidence>
<dbReference type="EMBL" id="BJZR01000003">
    <property type="protein sequence ID" value="GEO90864.1"/>
    <property type="molecule type" value="Genomic_DNA"/>
</dbReference>
<protein>
    <recommendedName>
        <fullName evidence="2">Excalibur calcium-binding domain-containing protein</fullName>
    </recommendedName>
</protein>
<keyword evidence="6" id="KW-1185">Reference proteome</keyword>
<reference evidence="3 5" key="1">
    <citation type="submission" date="2015-11" db="EMBL/GenBank/DDBJ databases">
        <title>Complete Genome Sequence of Kocuria flava strain HO-9041.</title>
        <authorList>
            <person name="Zhou M."/>
            <person name="Dai J."/>
        </authorList>
    </citation>
    <scope>NUCLEOTIDE SEQUENCE [LARGE SCALE GENOMIC DNA]</scope>
    <source>
        <strain evidence="3 5">HO-9041</strain>
    </source>
</reference>
<dbReference type="Proteomes" id="UP000321155">
    <property type="component" value="Unassembled WGS sequence"/>
</dbReference>
<evidence type="ECO:0000313" key="4">
    <source>
        <dbReference type="EMBL" id="GEO90864.1"/>
    </source>
</evidence>
<feature type="chain" id="PRO_5044547220" description="Excalibur calcium-binding domain-containing protein" evidence="1">
    <location>
        <begin position="20"/>
        <end position="167"/>
    </location>
</feature>
<dbReference type="STRING" id="446860.AS188_04350"/>
<dbReference type="Pfam" id="PF05901">
    <property type="entry name" value="Excalibur"/>
    <property type="match status" value="1"/>
</dbReference>
<keyword evidence="1" id="KW-0732">Signal</keyword>
<dbReference type="EMBL" id="CP013254">
    <property type="protein sequence ID" value="ALU39111.1"/>
    <property type="molecule type" value="Genomic_DNA"/>
</dbReference>
<name>A0A0U3HW20_9MICC</name>
<evidence type="ECO:0000256" key="1">
    <source>
        <dbReference type="SAM" id="SignalP"/>
    </source>
</evidence>
<feature type="domain" description="Excalibur calcium-binding" evidence="2">
    <location>
        <begin position="23"/>
        <end position="59"/>
    </location>
</feature>
<dbReference type="Proteomes" id="UP000057181">
    <property type="component" value="Chromosome"/>
</dbReference>
<reference evidence="4 6" key="2">
    <citation type="submission" date="2019-07" db="EMBL/GenBank/DDBJ databases">
        <title>Whole genome shotgun sequence of Kocuria flava NBRC 107626.</title>
        <authorList>
            <person name="Hosoyama A."/>
            <person name="Uohara A."/>
            <person name="Ohji S."/>
            <person name="Ichikawa N."/>
        </authorList>
    </citation>
    <scope>NUCLEOTIDE SEQUENCE [LARGE SCALE GENOMIC DNA]</scope>
    <source>
        <strain evidence="4 6">NBRC 107626</strain>
    </source>
</reference>
<gene>
    <name evidence="3" type="ORF">AS188_04350</name>
    <name evidence="4" type="ORF">KFL01_01700</name>
</gene>
<dbReference type="AlphaFoldDB" id="A0A0U3HW20"/>